<dbReference type="Pfam" id="PF23598">
    <property type="entry name" value="LRR_14"/>
    <property type="match status" value="1"/>
</dbReference>
<dbReference type="Pfam" id="PF13855">
    <property type="entry name" value="LRR_8"/>
    <property type="match status" value="2"/>
</dbReference>
<dbReference type="GO" id="GO:0005886">
    <property type="term" value="C:plasma membrane"/>
    <property type="evidence" value="ECO:0007669"/>
    <property type="project" value="UniProtKB-SubCell"/>
</dbReference>
<keyword evidence="7" id="KW-0732">Signal</keyword>
<dbReference type="PANTHER" id="PTHR48063:SF21">
    <property type="entry name" value="LEUCINE-RICH REPEAT-CONTAINING N-TERMINAL PLANT-TYPE DOMAIN-CONTAINING PROTEIN"/>
    <property type="match status" value="1"/>
</dbReference>
<dbReference type="Gene3D" id="3.80.10.10">
    <property type="entry name" value="Ribonuclease Inhibitor"/>
    <property type="match status" value="4"/>
</dbReference>
<proteinExistence type="inferred from homology"/>
<keyword evidence="10" id="KW-0472">Membrane</keyword>
<evidence type="ECO:0000256" key="3">
    <source>
        <dbReference type="ARBA" id="ARBA00022475"/>
    </source>
</evidence>
<evidence type="ECO:0000256" key="6">
    <source>
        <dbReference type="ARBA" id="ARBA00022692"/>
    </source>
</evidence>
<keyword evidence="8" id="KW-0677">Repeat</keyword>
<protein>
    <submittedName>
        <fullName evidence="14">Uncharacterized protein</fullName>
    </submittedName>
</protein>
<comment type="subcellular location">
    <subcellularLocation>
        <location evidence="1">Cell membrane</location>
        <topology evidence="1">Single-pass type I membrane protein</topology>
    </subcellularLocation>
</comment>
<dbReference type="InterPro" id="IPR003591">
    <property type="entry name" value="Leu-rich_rpt_typical-subtyp"/>
</dbReference>
<evidence type="ECO:0000256" key="9">
    <source>
        <dbReference type="ARBA" id="ARBA00022989"/>
    </source>
</evidence>
<keyword evidence="3" id="KW-1003">Cell membrane</keyword>
<evidence type="ECO:0000259" key="13">
    <source>
        <dbReference type="Pfam" id="PF23598"/>
    </source>
</evidence>
<dbReference type="SUPFAM" id="SSF52058">
    <property type="entry name" value="L domain-like"/>
    <property type="match status" value="1"/>
</dbReference>
<sequence>MAAGLLLGNAAAAPHRRLPAATAPLRPWPRAARFAASASDGGGGGWEEPSEGEFGPQPWEETRLGEKTSLDLVSPYCNEYRGTAACIAIERGALAAFNVSITDPGGRLRSWQGENCCSWGGVSCSKKTGHVVKLDLGGYSLKGEISRSLAGLTRLVHLNLSHGDFGAVPIPEFIGSFRMLRSLDLSHAGFGGTAPPQLGNLSRLIYLDLGSFGGPGIIVDNFHWVSKLNSLRYLDLSWSYLAASVDWLQAVNMLPSLQVLRLNDASLPATDLTSLSSVNFTSLKILNLTSNDLNSSMPNWIGKLSALSKLDMTSCGLSGMIPIELGRLTSLQFLGLGDNKLTGAIPTSASRLCNLVQIKLSGNILSGDIAKAAKSLFPCMKRLQVLELSDNKLTGHLYGWLEVMSGLRILDLSANSLSGVVPHGIGNLSSLTYLDISFNRFKGTLSELHLANLSRLDTLNLASNSFEIVIKQSWLPPFQLINLGLHDCLIGPEFPSWLQSQTKIEMIDLGSAGIRAPLPDWVWNFSLSMTSLNVATNNITGKLPASLEQLTMLTTLSMRNNKLQGNIPDLPLSIRVLDLSNNNLSGSLPQSFVVKELHYLSLSKNSITRVIPTDLCNMISLELIDLSDNNLFGELPDCWRKNSELYVIDFSSNNLWGEIPSTMGSLNSLMSLHLSNNSLSGILPTSLQSCQMLVFLDLVGNNLSGNIPRWIGSLKSLIFLSLGFNQFSGEIPEELSQLPVLQLLDLSNNKLSGPVPHFLGNLTSLHLVPQYQDLTRPFLQYKIYGVGGAYFSVYTDAVVVTWKGQMLIFQITLFLVAGVDLSANQLTGEIPSGIGFLSHIRFLNLSRNHIGGSIPGELGNLVDLESLDLSWNDLSGPIPHSLASLDSLSTLNLSYNDLSGKIPSSNQFATFGNYSFWGNENLCGPPLSRVCVPESNRYRHLKLQLRFDTLTCLFTLLGFAFGISTVFTTCICSAVARKAYFQFTDRVLSKLCTAIKMKVSINRMMPAGRDPSLAIRSQDSVTCYELEQPSTASM</sequence>
<dbReference type="Pfam" id="PF00560">
    <property type="entry name" value="LRR_1"/>
    <property type="match status" value="5"/>
</dbReference>
<organism evidence="14">
    <name type="scientific">Aegilops tauschii</name>
    <name type="common">Tausch's goatgrass</name>
    <name type="synonym">Aegilops squarrosa</name>
    <dbReference type="NCBI Taxonomy" id="37682"/>
    <lineage>
        <taxon>Eukaryota</taxon>
        <taxon>Viridiplantae</taxon>
        <taxon>Streptophyta</taxon>
        <taxon>Embryophyta</taxon>
        <taxon>Tracheophyta</taxon>
        <taxon>Spermatophyta</taxon>
        <taxon>Magnoliopsida</taxon>
        <taxon>Liliopsida</taxon>
        <taxon>Poales</taxon>
        <taxon>Poaceae</taxon>
        <taxon>BOP clade</taxon>
        <taxon>Pooideae</taxon>
        <taxon>Triticodae</taxon>
        <taxon>Triticeae</taxon>
        <taxon>Triticinae</taxon>
        <taxon>Aegilops</taxon>
    </lineage>
</organism>
<keyword evidence="6" id="KW-0812">Transmembrane</keyword>
<dbReference type="InterPro" id="IPR013210">
    <property type="entry name" value="LRR_N_plant-typ"/>
</dbReference>
<dbReference type="GO" id="GO:0009742">
    <property type="term" value="P:brassinosteroid mediated signaling pathway"/>
    <property type="evidence" value="ECO:0007669"/>
    <property type="project" value="UniProtKB-KW"/>
</dbReference>
<evidence type="ECO:0000313" key="14">
    <source>
        <dbReference type="EnsemblPlants" id="EMT17073"/>
    </source>
</evidence>
<keyword evidence="4" id="KW-0433">Leucine-rich repeat</keyword>
<keyword evidence="5" id="KW-1070">Brassinosteroid signaling pathway</keyword>
<feature type="domain" description="Disease resistance R13L4/SHOC-2-like LRR" evidence="13">
    <location>
        <begin position="223"/>
        <end position="440"/>
    </location>
</feature>
<dbReference type="AlphaFoldDB" id="R7W7M0"/>
<dbReference type="InterPro" id="IPR055414">
    <property type="entry name" value="LRR_R13L4/SHOC2-like"/>
</dbReference>
<accession>R7W7M0</accession>
<evidence type="ECO:0000256" key="8">
    <source>
        <dbReference type="ARBA" id="ARBA00022737"/>
    </source>
</evidence>
<feature type="domain" description="Leucine-rich repeat-containing N-terminal plant-type" evidence="12">
    <location>
        <begin position="90"/>
        <end position="125"/>
    </location>
</feature>
<evidence type="ECO:0000256" key="1">
    <source>
        <dbReference type="ARBA" id="ARBA00004251"/>
    </source>
</evidence>
<evidence type="ECO:0000256" key="5">
    <source>
        <dbReference type="ARBA" id="ARBA00022626"/>
    </source>
</evidence>
<dbReference type="EnsemblPlants" id="EMT17073">
    <property type="protein sequence ID" value="EMT17073"/>
    <property type="gene ID" value="F775_12917"/>
</dbReference>
<name>R7W7M0_AEGTA</name>
<dbReference type="PRINTS" id="PR00019">
    <property type="entry name" value="LEURICHRPT"/>
</dbReference>
<evidence type="ECO:0000256" key="2">
    <source>
        <dbReference type="ARBA" id="ARBA00009592"/>
    </source>
</evidence>
<evidence type="ECO:0000256" key="7">
    <source>
        <dbReference type="ARBA" id="ARBA00022729"/>
    </source>
</evidence>
<reference evidence="14" key="1">
    <citation type="submission" date="2015-06" db="UniProtKB">
        <authorList>
            <consortium name="EnsemblPlants"/>
        </authorList>
    </citation>
    <scope>IDENTIFICATION</scope>
</reference>
<keyword evidence="11" id="KW-0325">Glycoprotein</keyword>
<evidence type="ECO:0000256" key="4">
    <source>
        <dbReference type="ARBA" id="ARBA00022614"/>
    </source>
</evidence>
<evidence type="ECO:0000256" key="11">
    <source>
        <dbReference type="ARBA" id="ARBA00023180"/>
    </source>
</evidence>
<dbReference type="Pfam" id="PF08263">
    <property type="entry name" value="LRRNT_2"/>
    <property type="match status" value="1"/>
</dbReference>
<dbReference type="SUPFAM" id="SSF52047">
    <property type="entry name" value="RNI-like"/>
    <property type="match status" value="2"/>
</dbReference>
<dbReference type="FunFam" id="3.80.10.10:FF:000095">
    <property type="entry name" value="LRR receptor-like serine/threonine-protein kinase GSO1"/>
    <property type="match status" value="2"/>
</dbReference>
<dbReference type="InterPro" id="IPR046956">
    <property type="entry name" value="RLP23-like"/>
</dbReference>
<comment type="similarity">
    <text evidence="2">Belongs to the RLP family.</text>
</comment>
<dbReference type="FunFam" id="3.80.10.10:FF:000111">
    <property type="entry name" value="LRR receptor-like serine/threonine-protein kinase ERECTA"/>
    <property type="match status" value="1"/>
</dbReference>
<dbReference type="InterPro" id="IPR032675">
    <property type="entry name" value="LRR_dom_sf"/>
</dbReference>
<evidence type="ECO:0000256" key="10">
    <source>
        <dbReference type="ARBA" id="ARBA00023136"/>
    </source>
</evidence>
<evidence type="ECO:0000259" key="12">
    <source>
        <dbReference type="Pfam" id="PF08263"/>
    </source>
</evidence>
<dbReference type="PANTHER" id="PTHR48063">
    <property type="entry name" value="LRR RECEPTOR-LIKE KINASE"/>
    <property type="match status" value="1"/>
</dbReference>
<dbReference type="SMART" id="SM00369">
    <property type="entry name" value="LRR_TYP"/>
    <property type="match status" value="9"/>
</dbReference>
<dbReference type="InterPro" id="IPR001611">
    <property type="entry name" value="Leu-rich_rpt"/>
</dbReference>
<keyword evidence="9" id="KW-1133">Transmembrane helix</keyword>